<dbReference type="Proteomes" id="UP000294963">
    <property type="component" value="Unassembled WGS sequence"/>
</dbReference>
<organism evidence="1 2">
    <name type="scientific">Acinetobacter calcoaceticus</name>
    <dbReference type="NCBI Taxonomy" id="471"/>
    <lineage>
        <taxon>Bacteria</taxon>
        <taxon>Pseudomonadati</taxon>
        <taxon>Pseudomonadota</taxon>
        <taxon>Gammaproteobacteria</taxon>
        <taxon>Moraxellales</taxon>
        <taxon>Moraxellaceae</taxon>
        <taxon>Acinetobacter</taxon>
        <taxon>Acinetobacter calcoaceticus/baumannii complex</taxon>
    </lineage>
</organism>
<name>A0A4R1XHZ2_ACICA</name>
<dbReference type="AlphaFoldDB" id="A0A4R1XHZ2"/>
<proteinExistence type="predicted"/>
<accession>A0A4R1XHZ2</accession>
<evidence type="ECO:0000313" key="1">
    <source>
        <dbReference type="EMBL" id="TCM61165.1"/>
    </source>
</evidence>
<keyword evidence="2" id="KW-1185">Reference proteome</keyword>
<comment type="caution">
    <text evidence="1">The sequence shown here is derived from an EMBL/GenBank/DDBJ whole genome shotgun (WGS) entry which is preliminary data.</text>
</comment>
<sequence>MENSKIDVYFDKTQSINDIYLIFDLLTKNNNVKLFCIDVDTFNWLPNEIYNFSEIKGCQYILIYISDDGFPCFTIDECIFNNETFFNLFLNSLNGMKYYLINDDVDEYELVQYDLDGLTGNIIKID</sequence>
<dbReference type="EMBL" id="SLVJ01000029">
    <property type="protein sequence ID" value="TCM61165.1"/>
    <property type="molecule type" value="Genomic_DNA"/>
</dbReference>
<reference evidence="1 2" key="1">
    <citation type="submission" date="2019-03" db="EMBL/GenBank/DDBJ databases">
        <title>Genomic analyses of the natural microbiome of Caenorhabditis elegans.</title>
        <authorList>
            <person name="Samuel B."/>
        </authorList>
    </citation>
    <scope>NUCLEOTIDE SEQUENCE [LARGE SCALE GENOMIC DNA]</scope>
    <source>
        <strain evidence="1 2">JUb89</strain>
    </source>
</reference>
<protein>
    <submittedName>
        <fullName evidence="1">Uncharacterized protein</fullName>
    </submittedName>
</protein>
<evidence type="ECO:0000313" key="2">
    <source>
        <dbReference type="Proteomes" id="UP000294963"/>
    </source>
</evidence>
<gene>
    <name evidence="1" type="ORF">EC844_12918</name>
</gene>